<dbReference type="Proteomes" id="UP000839641">
    <property type="component" value="Unassembled WGS sequence"/>
</dbReference>
<dbReference type="InterPro" id="IPR042257">
    <property type="entry name" value="DGOK_C"/>
</dbReference>
<dbReference type="AlphaFoldDB" id="A0A5Y2QL51"/>
<keyword evidence="1" id="KW-0418">Kinase</keyword>
<organism evidence="1">
    <name type="scientific">Salmonella enterica subsp. arizonae</name>
    <dbReference type="NCBI Taxonomy" id="59203"/>
    <lineage>
        <taxon>Bacteria</taxon>
        <taxon>Pseudomonadati</taxon>
        <taxon>Pseudomonadota</taxon>
        <taxon>Gammaproteobacteria</taxon>
        <taxon>Enterobacterales</taxon>
        <taxon>Enterobacteriaceae</taxon>
        <taxon>Salmonella</taxon>
    </lineage>
</organism>
<dbReference type="Pfam" id="PF05035">
    <property type="entry name" value="DGOK"/>
    <property type="match status" value="1"/>
</dbReference>
<name>A0A5Y2QL51_SALER</name>
<dbReference type="Gene3D" id="3.30.420.300">
    <property type="entry name" value="2-keto-3-deoxy-galactonokinase, substrate binding domain"/>
    <property type="match status" value="1"/>
</dbReference>
<dbReference type="InterPro" id="IPR007729">
    <property type="entry name" value="DGOK"/>
</dbReference>
<reference evidence="1" key="1">
    <citation type="submission" date="2019-07" db="EMBL/GenBank/DDBJ databases">
        <authorList>
            <consortium name="GenomeTrakr network: Whole genome sequencing for foodborne pathogen traceback"/>
        </authorList>
    </citation>
    <scope>NUCLEOTIDE SEQUENCE [LARGE SCALE GENOMIC DNA]</scope>
    <source>
        <strain evidence="1">FDA00014297</strain>
    </source>
</reference>
<gene>
    <name evidence="1" type="ORF">FLP03_13170</name>
</gene>
<evidence type="ECO:0000313" key="1">
    <source>
        <dbReference type="EMBL" id="ECF4923133.1"/>
    </source>
</evidence>
<dbReference type="GO" id="GO:0034194">
    <property type="term" value="P:D-galactonate catabolic process"/>
    <property type="evidence" value="ECO:0007669"/>
    <property type="project" value="InterPro"/>
</dbReference>
<sequence>MNRYWIAIDWGTTNFRAFLMHGKTQIALISNSNGLLSIGKMGFSGTLQASLAPWLQQYGKLPIIMAGMVGSRQGWEEVPYVAMPCGISALVTGIRELTTPWGSPAWIVPGVNGMSAWQQPDVMRGEEVQLLGLNALHPASEHRVLLPGTHCKHVHMRDGEITAFSTFMTGELFSLLSMHSILGRDLPAQRENKEVFLQGVKAARHNAPFSHALFSVRTLRLAEKIPEIYIHSYLSGLLIGHELTTLSEFNRVWIVGSSALITRYQLAAEQLLLSLYPANGDDCFVSGLELLFTLITGASI</sequence>
<accession>A0A5Y2QL51</accession>
<dbReference type="GO" id="GO:0008671">
    <property type="term" value="F:2-dehydro-3-deoxygalactonokinase activity"/>
    <property type="evidence" value="ECO:0007669"/>
    <property type="project" value="InterPro"/>
</dbReference>
<protein>
    <submittedName>
        <fullName evidence="1">2-dehydro-3-deoxygalactonokinase</fullName>
    </submittedName>
</protein>
<dbReference type="CDD" id="cd24012">
    <property type="entry name" value="ASKHA_NBD_KDGal-kinase"/>
    <property type="match status" value="1"/>
</dbReference>
<comment type="caution">
    <text evidence="1">The sequence shown here is derived from an EMBL/GenBank/DDBJ whole genome shotgun (WGS) entry which is preliminary data.</text>
</comment>
<dbReference type="Gene3D" id="3.30.420.310">
    <property type="entry name" value="2-keto-3-deoxy-galactonokinase, C-terminal domain"/>
    <property type="match status" value="1"/>
</dbReference>
<dbReference type="InterPro" id="IPR042258">
    <property type="entry name" value="DGOK_N"/>
</dbReference>
<proteinExistence type="predicted"/>
<dbReference type="EMBL" id="AAILJL010000009">
    <property type="protein sequence ID" value="ECF4923133.1"/>
    <property type="molecule type" value="Genomic_DNA"/>
</dbReference>
<keyword evidence="1" id="KW-0808">Transferase</keyword>